<dbReference type="InterPro" id="IPR013321">
    <property type="entry name" value="Arc_rbn_hlx_hlx"/>
</dbReference>
<gene>
    <name evidence="1" type="ORF">GCM10023153_16410</name>
</gene>
<dbReference type="InterPro" id="IPR010985">
    <property type="entry name" value="Ribbon_hlx_hlx"/>
</dbReference>
<sequence>MSTLERRLQLLLTQEQHARLAEVAKESGRSVNAVIREAIDRQHPDEATKRAAALKRWLDRTATPVEAGLGPTPSAAQLKAEYEQDEIDHMDAILRG</sequence>
<keyword evidence="2" id="KW-1185">Reference proteome</keyword>
<proteinExistence type="predicted"/>
<reference evidence="2" key="1">
    <citation type="journal article" date="2019" name="Int. J. Syst. Evol. Microbiol.">
        <title>The Global Catalogue of Microorganisms (GCM) 10K type strain sequencing project: providing services to taxonomists for standard genome sequencing and annotation.</title>
        <authorList>
            <consortium name="The Broad Institute Genomics Platform"/>
            <consortium name="The Broad Institute Genome Sequencing Center for Infectious Disease"/>
            <person name="Wu L."/>
            <person name="Ma J."/>
        </authorList>
    </citation>
    <scope>NUCLEOTIDE SEQUENCE [LARGE SCALE GENOMIC DNA]</scope>
    <source>
        <strain evidence="2">JCM 17738</strain>
    </source>
</reference>
<dbReference type="EMBL" id="BAABFX010000025">
    <property type="protein sequence ID" value="GAA4394881.1"/>
    <property type="molecule type" value="Genomic_DNA"/>
</dbReference>
<dbReference type="SUPFAM" id="SSF47598">
    <property type="entry name" value="Ribbon-helix-helix"/>
    <property type="match status" value="1"/>
</dbReference>
<name>A0ABP8JRE7_9MICO</name>
<organism evidence="1 2">
    <name type="scientific">Ornithinibacter aureus</name>
    <dbReference type="NCBI Taxonomy" id="622664"/>
    <lineage>
        <taxon>Bacteria</taxon>
        <taxon>Bacillati</taxon>
        <taxon>Actinomycetota</taxon>
        <taxon>Actinomycetes</taxon>
        <taxon>Micrococcales</taxon>
        <taxon>Intrasporangiaceae</taxon>
        <taxon>Ornithinibacter</taxon>
    </lineage>
</organism>
<evidence type="ECO:0000313" key="1">
    <source>
        <dbReference type="EMBL" id="GAA4394881.1"/>
    </source>
</evidence>
<dbReference type="Proteomes" id="UP001500390">
    <property type="component" value="Unassembled WGS sequence"/>
</dbReference>
<protein>
    <recommendedName>
        <fullName evidence="3">Ribbon-helix-helix protein, CopG family</fullName>
    </recommendedName>
</protein>
<dbReference type="Gene3D" id="1.10.1220.10">
    <property type="entry name" value="Met repressor-like"/>
    <property type="match status" value="1"/>
</dbReference>
<accession>A0ABP8JRE7</accession>
<evidence type="ECO:0000313" key="2">
    <source>
        <dbReference type="Proteomes" id="UP001500390"/>
    </source>
</evidence>
<evidence type="ECO:0008006" key="3">
    <source>
        <dbReference type="Google" id="ProtNLM"/>
    </source>
</evidence>
<comment type="caution">
    <text evidence="1">The sequence shown here is derived from an EMBL/GenBank/DDBJ whole genome shotgun (WGS) entry which is preliminary data.</text>
</comment>
<dbReference type="RefSeq" id="WP_211675497.1">
    <property type="nucleotide sequence ID" value="NZ_BAABFX010000025.1"/>
</dbReference>